<dbReference type="AlphaFoldDB" id="A0A5C6E5P8"/>
<dbReference type="Gene3D" id="2.40.30.170">
    <property type="match status" value="1"/>
</dbReference>
<proteinExistence type="inferred from homology"/>
<dbReference type="GO" id="GO:0016020">
    <property type="term" value="C:membrane"/>
    <property type="evidence" value="ECO:0007669"/>
    <property type="project" value="InterPro"/>
</dbReference>
<reference evidence="8 9" key="1">
    <citation type="submission" date="2019-02" db="EMBL/GenBank/DDBJ databases">
        <title>Deep-cultivation of Planctomycetes and their phenomic and genomic characterization uncovers novel biology.</title>
        <authorList>
            <person name="Wiegand S."/>
            <person name="Jogler M."/>
            <person name="Boedeker C."/>
            <person name="Pinto D."/>
            <person name="Vollmers J."/>
            <person name="Rivas-Marin E."/>
            <person name="Kohn T."/>
            <person name="Peeters S.H."/>
            <person name="Heuer A."/>
            <person name="Rast P."/>
            <person name="Oberbeckmann S."/>
            <person name="Bunk B."/>
            <person name="Jeske O."/>
            <person name="Meyerdierks A."/>
            <person name="Storesund J.E."/>
            <person name="Kallscheuer N."/>
            <person name="Luecker S."/>
            <person name="Lage O.M."/>
            <person name="Pohl T."/>
            <person name="Merkel B.J."/>
            <person name="Hornburger P."/>
            <person name="Mueller R.-W."/>
            <person name="Bruemmer F."/>
            <person name="Labrenz M."/>
            <person name="Spormann A.M."/>
            <person name="Op Den Camp H."/>
            <person name="Overmann J."/>
            <person name="Amann R."/>
            <person name="Jetten M.S.M."/>
            <person name="Mascher T."/>
            <person name="Medema M.H."/>
            <person name="Devos D.P."/>
            <person name="Kaster A.-K."/>
            <person name="Ovreas L."/>
            <person name="Rohde M."/>
            <person name="Galperin M.Y."/>
            <person name="Jogler C."/>
        </authorList>
    </citation>
    <scope>NUCLEOTIDE SEQUENCE [LARGE SCALE GENOMIC DNA]</scope>
    <source>
        <strain evidence="8 9">Q31b</strain>
    </source>
</reference>
<dbReference type="Gene3D" id="2.40.420.20">
    <property type="match status" value="1"/>
</dbReference>
<feature type="chain" id="PRO_5022815305" evidence="5">
    <location>
        <begin position="22"/>
        <end position="421"/>
    </location>
</feature>
<evidence type="ECO:0000313" key="9">
    <source>
        <dbReference type="Proteomes" id="UP000315471"/>
    </source>
</evidence>
<dbReference type="GO" id="GO:0030313">
    <property type="term" value="C:cell envelope"/>
    <property type="evidence" value="ECO:0007669"/>
    <property type="project" value="UniProtKB-SubCell"/>
</dbReference>
<gene>
    <name evidence="8" type="primary">cusB_1</name>
    <name evidence="8" type="ORF">Q31b_15800</name>
</gene>
<evidence type="ECO:0000256" key="5">
    <source>
        <dbReference type="SAM" id="SignalP"/>
    </source>
</evidence>
<dbReference type="InterPro" id="IPR050465">
    <property type="entry name" value="UPF0194_transport"/>
</dbReference>
<sequence precursor="true">MLRTRLLALLLALLLASVALPNASMGQGGPANVVVAPVSKRDLSAHRAFVANVKPWRHVTIGSAVDGRVLEYLVKGGEAVEKSQPLAQLRTKTIEIEIAAAEAEVQLREAELQELKNGSRADEIALAEALADVAKANNEYAKAKLQRAQRLYREATGMSQDEYEAARAESLVGVARVAEAESSLRLVKEGPRQETIDQAAARVEVQKQVLAGLNDRKNKYTIRAPFAGFVSAELTETGAWVKQGDPVAEVVEIDPVEIEVYVPETGIRFVKLGGSVNVVVEALPDQVFEGTIERIVPLADNRARTFPVRVRVPNPKTNGRHALLPGMLARVSLPAGSLQPRLLVPKDALQFGGENPIVYVVVENKAAMVPVQMGPSSGQWVAVTTLGPKQLQEGDLVITRGNERLRPGQDVIINEIQPEMP</sequence>
<dbReference type="Gene3D" id="2.40.50.100">
    <property type="match status" value="1"/>
</dbReference>
<evidence type="ECO:0000256" key="1">
    <source>
        <dbReference type="ARBA" id="ARBA00004196"/>
    </source>
</evidence>
<name>A0A5C6E5P8_9BACT</name>
<feature type="coiled-coil region" evidence="4">
    <location>
        <begin position="98"/>
        <end position="151"/>
    </location>
</feature>
<dbReference type="PANTHER" id="PTHR32347:SF23">
    <property type="entry name" value="BLL5650 PROTEIN"/>
    <property type="match status" value="1"/>
</dbReference>
<dbReference type="RefSeq" id="WP_146599079.1">
    <property type="nucleotide sequence ID" value="NZ_SJPY01000002.1"/>
</dbReference>
<accession>A0A5C6E5P8</accession>
<keyword evidence="9" id="KW-1185">Reference proteome</keyword>
<dbReference type="Proteomes" id="UP000315471">
    <property type="component" value="Unassembled WGS sequence"/>
</dbReference>
<evidence type="ECO:0000259" key="7">
    <source>
        <dbReference type="Pfam" id="PF25954"/>
    </source>
</evidence>
<feature type="domain" description="YbhG-like alpha-helical hairpin" evidence="6">
    <location>
        <begin position="92"/>
        <end position="211"/>
    </location>
</feature>
<evidence type="ECO:0000256" key="4">
    <source>
        <dbReference type="SAM" id="Coils"/>
    </source>
</evidence>
<dbReference type="OrthoDB" id="5318766at2"/>
<dbReference type="InterPro" id="IPR006143">
    <property type="entry name" value="RND_pump_MFP"/>
</dbReference>
<comment type="subcellular location">
    <subcellularLocation>
        <location evidence="1">Cell envelope</location>
    </subcellularLocation>
</comment>
<dbReference type="NCBIfam" id="TIGR01730">
    <property type="entry name" value="RND_mfp"/>
    <property type="match status" value="1"/>
</dbReference>
<comment type="similarity">
    <text evidence="2">Belongs to the membrane fusion protein (MFP) (TC 8.A.1) family.</text>
</comment>
<dbReference type="EMBL" id="SJPY01000002">
    <property type="protein sequence ID" value="TWU44045.1"/>
    <property type="molecule type" value="Genomic_DNA"/>
</dbReference>
<comment type="caution">
    <text evidence="8">The sequence shown here is derived from an EMBL/GenBank/DDBJ whole genome shotgun (WGS) entry which is preliminary data.</text>
</comment>
<dbReference type="PANTHER" id="PTHR32347">
    <property type="entry name" value="EFFLUX SYSTEM COMPONENT YKNX-RELATED"/>
    <property type="match status" value="1"/>
</dbReference>
<dbReference type="Pfam" id="PF25954">
    <property type="entry name" value="Beta-barrel_RND_2"/>
    <property type="match status" value="1"/>
</dbReference>
<dbReference type="SUPFAM" id="SSF111369">
    <property type="entry name" value="HlyD-like secretion proteins"/>
    <property type="match status" value="2"/>
</dbReference>
<dbReference type="Pfam" id="PF25881">
    <property type="entry name" value="HH_YBHG"/>
    <property type="match status" value="1"/>
</dbReference>
<feature type="domain" description="CusB-like beta-barrel" evidence="7">
    <location>
        <begin position="258"/>
        <end position="334"/>
    </location>
</feature>
<organism evidence="8 9">
    <name type="scientific">Novipirellula aureliae</name>
    <dbReference type="NCBI Taxonomy" id="2527966"/>
    <lineage>
        <taxon>Bacteria</taxon>
        <taxon>Pseudomonadati</taxon>
        <taxon>Planctomycetota</taxon>
        <taxon>Planctomycetia</taxon>
        <taxon>Pirellulales</taxon>
        <taxon>Pirellulaceae</taxon>
        <taxon>Novipirellula</taxon>
    </lineage>
</organism>
<protein>
    <submittedName>
        <fullName evidence="8">Cation efflux system protein CusB</fullName>
    </submittedName>
</protein>
<evidence type="ECO:0000256" key="2">
    <source>
        <dbReference type="ARBA" id="ARBA00009477"/>
    </source>
</evidence>
<evidence type="ECO:0000256" key="3">
    <source>
        <dbReference type="ARBA" id="ARBA00023054"/>
    </source>
</evidence>
<evidence type="ECO:0000259" key="6">
    <source>
        <dbReference type="Pfam" id="PF25881"/>
    </source>
</evidence>
<dbReference type="InterPro" id="IPR059052">
    <property type="entry name" value="HH_YbhG-like"/>
</dbReference>
<keyword evidence="3 4" id="KW-0175">Coiled coil</keyword>
<dbReference type="GO" id="GO:0022857">
    <property type="term" value="F:transmembrane transporter activity"/>
    <property type="evidence" value="ECO:0007669"/>
    <property type="project" value="InterPro"/>
</dbReference>
<dbReference type="InterPro" id="IPR058792">
    <property type="entry name" value="Beta-barrel_RND_2"/>
</dbReference>
<evidence type="ECO:0000313" key="8">
    <source>
        <dbReference type="EMBL" id="TWU44045.1"/>
    </source>
</evidence>
<keyword evidence="5" id="KW-0732">Signal</keyword>
<feature type="signal peptide" evidence="5">
    <location>
        <begin position="1"/>
        <end position="21"/>
    </location>
</feature>